<protein>
    <submittedName>
        <fullName evidence="2">DNA-binding protein</fullName>
    </submittedName>
</protein>
<dbReference type="Gene3D" id="3.30.1330.80">
    <property type="entry name" value="Hypothetical protein, similar to alpha- acetolactate decarboxylase, domain 2"/>
    <property type="match status" value="1"/>
</dbReference>
<dbReference type="PROSITE" id="PS51742">
    <property type="entry name" value="PPC"/>
    <property type="match status" value="1"/>
</dbReference>
<dbReference type="CDD" id="cd11378">
    <property type="entry name" value="DUF296"/>
    <property type="match status" value="1"/>
</dbReference>
<dbReference type="Pfam" id="PF03479">
    <property type="entry name" value="PCC"/>
    <property type="match status" value="1"/>
</dbReference>
<dbReference type="Proteomes" id="UP000636505">
    <property type="component" value="Unassembled WGS sequence"/>
</dbReference>
<evidence type="ECO:0000313" key="3">
    <source>
        <dbReference type="Proteomes" id="UP000636505"/>
    </source>
</evidence>
<reference evidence="2" key="1">
    <citation type="submission" date="2020-10" db="EMBL/GenBank/DDBJ databases">
        <authorList>
            <person name="Castelo-Branco R."/>
            <person name="Eusebio N."/>
            <person name="Adriana R."/>
            <person name="Vieira A."/>
            <person name="Brugerolle De Fraissinette N."/>
            <person name="Rezende De Castro R."/>
            <person name="Schneider M.P."/>
            <person name="Vasconcelos V."/>
            <person name="Leao P.N."/>
        </authorList>
    </citation>
    <scope>NUCLEOTIDE SEQUENCE</scope>
    <source>
        <strain evidence="2">LEGE 07310</strain>
    </source>
</reference>
<dbReference type="PANTHER" id="PTHR34988:SF1">
    <property type="entry name" value="DNA-BINDING PROTEIN"/>
    <property type="match status" value="1"/>
</dbReference>
<dbReference type="EMBL" id="JADEXG010000110">
    <property type="protein sequence ID" value="MBE9080394.1"/>
    <property type="molecule type" value="Genomic_DNA"/>
</dbReference>
<gene>
    <name evidence="2" type="ORF">IQ241_24415</name>
</gene>
<dbReference type="PANTHER" id="PTHR34988">
    <property type="entry name" value="PROTEIN, PUTATIVE-RELATED"/>
    <property type="match status" value="1"/>
</dbReference>
<organism evidence="2 3">
    <name type="scientific">Vasconcelosia minhoensis LEGE 07310</name>
    <dbReference type="NCBI Taxonomy" id="915328"/>
    <lineage>
        <taxon>Bacteria</taxon>
        <taxon>Bacillati</taxon>
        <taxon>Cyanobacteriota</taxon>
        <taxon>Cyanophyceae</taxon>
        <taxon>Nodosilineales</taxon>
        <taxon>Cymatolegaceae</taxon>
        <taxon>Vasconcelosia</taxon>
        <taxon>Vasconcelosia minhoensis</taxon>
    </lineage>
</organism>
<proteinExistence type="predicted"/>
<dbReference type="InterPro" id="IPR005175">
    <property type="entry name" value="PPC_dom"/>
</dbReference>
<comment type="caution">
    <text evidence="2">The sequence shown here is derived from an EMBL/GenBank/DDBJ whole genome shotgun (WGS) entry which is preliminary data.</text>
</comment>
<dbReference type="AlphaFoldDB" id="A0A8J7AWZ6"/>
<accession>A0A8J7AWZ6</accession>
<dbReference type="RefSeq" id="WP_193912287.1">
    <property type="nucleotide sequence ID" value="NZ_JADEXG010000110.1"/>
</dbReference>
<evidence type="ECO:0000259" key="1">
    <source>
        <dbReference type="PROSITE" id="PS51742"/>
    </source>
</evidence>
<evidence type="ECO:0000313" key="2">
    <source>
        <dbReference type="EMBL" id="MBE9080394.1"/>
    </source>
</evidence>
<name>A0A8J7AWZ6_9CYAN</name>
<keyword evidence="3" id="KW-1185">Reference proteome</keyword>
<keyword evidence="2" id="KW-0238">DNA-binding</keyword>
<dbReference type="GO" id="GO:0003677">
    <property type="term" value="F:DNA binding"/>
    <property type="evidence" value="ECO:0007669"/>
    <property type="project" value="UniProtKB-KW"/>
</dbReference>
<feature type="domain" description="PPC" evidence="1">
    <location>
        <begin position="2"/>
        <end position="133"/>
    </location>
</feature>
<sequence length="150" mass="16297">MNRFLQPHALRLKPGTELRQALQQFAQARQLQAGCILTAVGSLEQVALRFAGQEQTERFPGPAEIVSLSGTLSVHGLHLHLAVSGPMGETRGGHLVKGCLVYTTAEIVIAELPQLIFKREQCSLSGYQELVIHCSEFQADSDFLSSTPAT</sequence>
<dbReference type="SUPFAM" id="SSF117856">
    <property type="entry name" value="AF0104/ALDC/Ptd012-like"/>
    <property type="match status" value="1"/>
</dbReference>